<accession>A0A976MCH5</accession>
<keyword evidence="1" id="KW-1133">Transmembrane helix</keyword>
<keyword evidence="1" id="KW-0812">Transmembrane</keyword>
<protein>
    <recommendedName>
        <fullName evidence="4">Transmembrane protein</fullName>
    </recommendedName>
</protein>
<evidence type="ECO:0000313" key="2">
    <source>
        <dbReference type="EMBL" id="UKK02080.1"/>
    </source>
</evidence>
<evidence type="ECO:0000256" key="1">
    <source>
        <dbReference type="SAM" id="Phobius"/>
    </source>
</evidence>
<proteinExistence type="predicted"/>
<dbReference type="AlphaFoldDB" id="A0A976MCH5"/>
<reference evidence="2" key="1">
    <citation type="submission" date="2022-07" db="EMBL/GenBank/DDBJ databases">
        <title>Evaluation of T. orientalis genome assembly methods using nanopore sequencing and analysis of variation between genomes.</title>
        <authorList>
            <person name="Yam J."/>
            <person name="Micallef M.L."/>
            <person name="Liu M."/>
            <person name="Djordjevic S.P."/>
            <person name="Bogema D.R."/>
            <person name="Jenkins C."/>
        </authorList>
    </citation>
    <scope>NUCLEOTIDE SEQUENCE</scope>
    <source>
        <strain evidence="2">Goon Nure</strain>
    </source>
</reference>
<gene>
    <name evidence="2" type="ORF">MACK_001434</name>
</gene>
<evidence type="ECO:0008006" key="4">
    <source>
        <dbReference type="Google" id="ProtNLM"/>
    </source>
</evidence>
<dbReference type="EMBL" id="CP056071">
    <property type="protein sequence ID" value="UKK02080.1"/>
    <property type="molecule type" value="Genomic_DNA"/>
</dbReference>
<feature type="transmembrane region" description="Helical" evidence="1">
    <location>
        <begin position="133"/>
        <end position="156"/>
    </location>
</feature>
<dbReference type="Proteomes" id="UP000244811">
    <property type="component" value="Chromosome 2"/>
</dbReference>
<feature type="transmembrane region" description="Helical" evidence="1">
    <location>
        <begin position="92"/>
        <end position="112"/>
    </location>
</feature>
<feature type="transmembrane region" description="Helical" evidence="1">
    <location>
        <begin position="30"/>
        <end position="52"/>
    </location>
</feature>
<name>A0A976MCH5_THEOR</name>
<sequence>MISDRDRMLSVHRSQVHSSLWGKVNVLNSFLIFTGLDLIVLGYHWFLHFMACKMYACGTFRNELIINTIFTIVPIFSLIPLSFFFYVATVMYVVRFWHICHVAGRLVGLLLFNMVRLFFGGRIKVWFTYCNSFLLIASTVPTGILRLVLALTSLWFCLVLHTIRLAGGTGMEFKSAEDLESEAMTEIASTESDNSKMVDLV</sequence>
<feature type="transmembrane region" description="Helical" evidence="1">
    <location>
        <begin position="64"/>
        <end position="86"/>
    </location>
</feature>
<organism evidence="2 3">
    <name type="scientific">Theileria orientalis</name>
    <dbReference type="NCBI Taxonomy" id="68886"/>
    <lineage>
        <taxon>Eukaryota</taxon>
        <taxon>Sar</taxon>
        <taxon>Alveolata</taxon>
        <taxon>Apicomplexa</taxon>
        <taxon>Aconoidasida</taxon>
        <taxon>Piroplasmida</taxon>
        <taxon>Theileriidae</taxon>
        <taxon>Theileria</taxon>
    </lineage>
</organism>
<keyword evidence="1" id="KW-0472">Membrane</keyword>
<evidence type="ECO:0000313" key="3">
    <source>
        <dbReference type="Proteomes" id="UP000244811"/>
    </source>
</evidence>